<dbReference type="EMBL" id="JAJVKT010000009">
    <property type="protein sequence ID" value="MCE7508730.1"/>
    <property type="molecule type" value="Genomic_DNA"/>
</dbReference>
<evidence type="ECO:0000256" key="8">
    <source>
        <dbReference type="PIRNR" id="PIRNR000194"/>
    </source>
</evidence>
<comment type="caution">
    <text evidence="11">The sequence shown here is derived from an EMBL/GenBank/DDBJ whole genome shotgun (WGS) entry which is preliminary data.</text>
</comment>
<dbReference type="GO" id="GO:0046655">
    <property type="term" value="P:folic acid metabolic process"/>
    <property type="evidence" value="ECO:0007669"/>
    <property type="project" value="TreeGrafter"/>
</dbReference>
<evidence type="ECO:0000256" key="2">
    <source>
        <dbReference type="ARBA" id="ARBA00009539"/>
    </source>
</evidence>
<sequence>MKASNEQGVRVAMIVAMARNRVIGRDNKLPWYLPNDLKYFKRTTLGKPVVMGRLTWESLGRPLPGRTNIVISRDPHYQAEGARVVADLDQALALAENVAFIDGQDEVMILGGAQIYALALPRADRLYITEVQADVDGDAWFPRWDRSQWVERGRESFKAEGPNPYDYDFVVFDRR</sequence>
<dbReference type="GO" id="GO:0046654">
    <property type="term" value="P:tetrahydrofolate biosynthetic process"/>
    <property type="evidence" value="ECO:0007669"/>
    <property type="project" value="InterPro"/>
</dbReference>
<gene>
    <name evidence="11" type="ORF">LZG35_08785</name>
</gene>
<comment type="pathway">
    <text evidence="1 8">Cofactor biosynthesis; tetrahydrofolate biosynthesis; 5,6,7,8-tetrahydrofolate from 7,8-dihydrofolate: step 1/1.</text>
</comment>
<proteinExistence type="inferred from homology"/>
<evidence type="ECO:0000313" key="11">
    <source>
        <dbReference type="EMBL" id="MCE7508730.1"/>
    </source>
</evidence>
<dbReference type="GeneID" id="94685204"/>
<keyword evidence="12" id="KW-1185">Reference proteome</keyword>
<dbReference type="KEGG" id="axe:P40_02170"/>
<dbReference type="SUPFAM" id="SSF53597">
    <property type="entry name" value="Dihydrofolate reductase-like"/>
    <property type="match status" value="1"/>
</dbReference>
<dbReference type="GO" id="GO:0006730">
    <property type="term" value="P:one-carbon metabolic process"/>
    <property type="evidence" value="ECO:0007669"/>
    <property type="project" value="UniProtKB-KW"/>
</dbReference>
<dbReference type="FunFam" id="3.40.430.10:FF:000001">
    <property type="entry name" value="Dihydrofolate reductase"/>
    <property type="match status" value="1"/>
</dbReference>
<dbReference type="GO" id="GO:0004146">
    <property type="term" value="F:dihydrofolate reductase activity"/>
    <property type="evidence" value="ECO:0007669"/>
    <property type="project" value="UniProtKB-EC"/>
</dbReference>
<dbReference type="Pfam" id="PF00186">
    <property type="entry name" value="DHFR_1"/>
    <property type="match status" value="1"/>
</dbReference>
<comment type="similarity">
    <text evidence="2 8 9">Belongs to the dihydrofolate reductase family.</text>
</comment>
<dbReference type="InterPro" id="IPR024072">
    <property type="entry name" value="DHFR-like_dom_sf"/>
</dbReference>
<dbReference type="EC" id="1.5.1.3" evidence="3 8"/>
<dbReference type="PIRSF" id="PIRSF000194">
    <property type="entry name" value="DHFR"/>
    <property type="match status" value="1"/>
</dbReference>
<dbReference type="InterPro" id="IPR001796">
    <property type="entry name" value="DHFR_dom"/>
</dbReference>
<protein>
    <recommendedName>
        <fullName evidence="3 8">Dihydrofolate reductase</fullName>
        <ecNumber evidence="3 8">1.5.1.3</ecNumber>
    </recommendedName>
</protein>
<dbReference type="InterPro" id="IPR017925">
    <property type="entry name" value="DHFR_CS"/>
</dbReference>
<evidence type="ECO:0000256" key="5">
    <source>
        <dbReference type="ARBA" id="ARBA00022857"/>
    </source>
</evidence>
<comment type="function">
    <text evidence="7 8">Key enzyme in folate metabolism. Catalyzes an essential reaction for de novo glycine and purine synthesis, and for DNA precursor synthesis.</text>
</comment>
<keyword evidence="6 8" id="KW-0560">Oxidoreductase</keyword>
<evidence type="ECO:0000256" key="3">
    <source>
        <dbReference type="ARBA" id="ARBA00012856"/>
    </source>
</evidence>
<dbReference type="GO" id="GO:0070401">
    <property type="term" value="F:NADP+ binding"/>
    <property type="evidence" value="ECO:0007669"/>
    <property type="project" value="UniProtKB-ARBA"/>
</dbReference>
<reference evidence="11" key="1">
    <citation type="submission" date="2022-01" db="EMBL/GenBank/DDBJ databases">
        <authorList>
            <person name="Karlyshev A.V."/>
            <person name="Jaspars M."/>
        </authorList>
    </citation>
    <scope>NUCLEOTIDE SEQUENCE</scope>
    <source>
        <strain evidence="11">AGSA3-2</strain>
    </source>
</reference>
<accession>A0A9Q3W149</accession>
<keyword evidence="4 8" id="KW-0554">One-carbon metabolism</keyword>
<dbReference type="PROSITE" id="PS51330">
    <property type="entry name" value="DHFR_2"/>
    <property type="match status" value="1"/>
</dbReference>
<dbReference type="Gene3D" id="3.40.430.10">
    <property type="entry name" value="Dihydrofolate Reductase, subunit A"/>
    <property type="match status" value="1"/>
</dbReference>
<dbReference type="CDD" id="cd00209">
    <property type="entry name" value="DHFR"/>
    <property type="match status" value="1"/>
</dbReference>
<dbReference type="RefSeq" id="WP_035450511.1">
    <property type="nucleotide sequence ID" value="NZ_CBDDTQ010000003.1"/>
</dbReference>
<organism evidence="11 12">
    <name type="scientific">Alloalcanivorax xenomutans</name>
    <dbReference type="NCBI Taxonomy" id="1094342"/>
    <lineage>
        <taxon>Bacteria</taxon>
        <taxon>Pseudomonadati</taxon>
        <taxon>Pseudomonadota</taxon>
        <taxon>Gammaproteobacteria</taxon>
        <taxon>Oceanospirillales</taxon>
        <taxon>Alcanivoracaceae</taxon>
        <taxon>Alloalcanivorax</taxon>
    </lineage>
</organism>
<dbReference type="PRINTS" id="PR00070">
    <property type="entry name" value="DHFR"/>
</dbReference>
<evidence type="ECO:0000256" key="9">
    <source>
        <dbReference type="RuleBase" id="RU004474"/>
    </source>
</evidence>
<feature type="domain" description="DHFR" evidence="10">
    <location>
        <begin position="10"/>
        <end position="174"/>
    </location>
</feature>
<dbReference type="GO" id="GO:0046452">
    <property type="term" value="P:dihydrofolate metabolic process"/>
    <property type="evidence" value="ECO:0007669"/>
    <property type="project" value="TreeGrafter"/>
</dbReference>
<evidence type="ECO:0000259" key="10">
    <source>
        <dbReference type="PROSITE" id="PS51330"/>
    </source>
</evidence>
<evidence type="ECO:0000256" key="4">
    <source>
        <dbReference type="ARBA" id="ARBA00022563"/>
    </source>
</evidence>
<dbReference type="Proteomes" id="UP001107961">
    <property type="component" value="Unassembled WGS sequence"/>
</dbReference>
<dbReference type="PANTHER" id="PTHR48069:SF3">
    <property type="entry name" value="DIHYDROFOLATE REDUCTASE"/>
    <property type="match status" value="1"/>
</dbReference>
<comment type="catalytic activity">
    <reaction evidence="8">
        <text>(6S)-5,6,7,8-tetrahydrofolate + NADP(+) = 7,8-dihydrofolate + NADPH + H(+)</text>
        <dbReference type="Rhea" id="RHEA:15009"/>
        <dbReference type="ChEBI" id="CHEBI:15378"/>
        <dbReference type="ChEBI" id="CHEBI:57451"/>
        <dbReference type="ChEBI" id="CHEBI:57453"/>
        <dbReference type="ChEBI" id="CHEBI:57783"/>
        <dbReference type="ChEBI" id="CHEBI:58349"/>
        <dbReference type="EC" id="1.5.1.3"/>
    </reaction>
</comment>
<dbReference type="AlphaFoldDB" id="A0A9Q3W149"/>
<dbReference type="PROSITE" id="PS00075">
    <property type="entry name" value="DHFR_1"/>
    <property type="match status" value="1"/>
</dbReference>
<evidence type="ECO:0000256" key="6">
    <source>
        <dbReference type="ARBA" id="ARBA00023002"/>
    </source>
</evidence>
<keyword evidence="5 8" id="KW-0521">NADP</keyword>
<dbReference type="InterPro" id="IPR012259">
    <property type="entry name" value="DHFR"/>
</dbReference>
<dbReference type="PANTHER" id="PTHR48069">
    <property type="entry name" value="DIHYDROFOLATE REDUCTASE"/>
    <property type="match status" value="1"/>
</dbReference>
<evidence type="ECO:0000256" key="7">
    <source>
        <dbReference type="ARBA" id="ARBA00025067"/>
    </source>
</evidence>
<evidence type="ECO:0000256" key="1">
    <source>
        <dbReference type="ARBA" id="ARBA00004903"/>
    </source>
</evidence>
<evidence type="ECO:0000313" key="12">
    <source>
        <dbReference type="Proteomes" id="UP001107961"/>
    </source>
</evidence>
<name>A0A9Q3W149_9GAMM</name>
<dbReference type="GO" id="GO:0005829">
    <property type="term" value="C:cytosol"/>
    <property type="evidence" value="ECO:0007669"/>
    <property type="project" value="TreeGrafter"/>
</dbReference>